<dbReference type="EMBL" id="NMQW01000019">
    <property type="protein sequence ID" value="OXM85716.1"/>
    <property type="molecule type" value="Genomic_DNA"/>
</dbReference>
<dbReference type="InterPro" id="IPR025436">
    <property type="entry name" value="DUF4179"/>
</dbReference>
<organism evidence="3 4">
    <name type="scientific">Paenibacillus rigui</name>
    <dbReference type="NCBI Taxonomy" id="554312"/>
    <lineage>
        <taxon>Bacteria</taxon>
        <taxon>Bacillati</taxon>
        <taxon>Bacillota</taxon>
        <taxon>Bacilli</taxon>
        <taxon>Bacillales</taxon>
        <taxon>Paenibacillaceae</taxon>
        <taxon>Paenibacillus</taxon>
    </lineage>
</organism>
<name>A0A229UQI1_9BACL</name>
<feature type="domain" description="DUF4179" evidence="2">
    <location>
        <begin position="64"/>
        <end position="144"/>
    </location>
</feature>
<evidence type="ECO:0000313" key="4">
    <source>
        <dbReference type="Proteomes" id="UP000215509"/>
    </source>
</evidence>
<dbReference type="OrthoDB" id="2770170at2"/>
<dbReference type="Pfam" id="PF13786">
    <property type="entry name" value="DUF4179"/>
    <property type="match status" value="1"/>
</dbReference>
<feature type="transmembrane region" description="Helical" evidence="1">
    <location>
        <begin position="70"/>
        <end position="92"/>
    </location>
</feature>
<comment type="caution">
    <text evidence="3">The sequence shown here is derived from an EMBL/GenBank/DDBJ whole genome shotgun (WGS) entry which is preliminary data.</text>
</comment>
<evidence type="ECO:0000259" key="2">
    <source>
        <dbReference type="Pfam" id="PF13786"/>
    </source>
</evidence>
<accession>A0A229UQI1</accession>
<keyword evidence="1" id="KW-0812">Transmembrane</keyword>
<gene>
    <name evidence="3" type="ORF">CF651_14175</name>
</gene>
<evidence type="ECO:0000313" key="3">
    <source>
        <dbReference type="EMBL" id="OXM85716.1"/>
    </source>
</evidence>
<dbReference type="Proteomes" id="UP000215509">
    <property type="component" value="Unassembled WGS sequence"/>
</dbReference>
<sequence length="557" mass="62947">MSRKGGVRMKPQEKQKQMTTPLFNDEDQLIYPDFEAMWERIEPHVPDSNEQLLPVAHPPVPGRRHAWRTAFIAAAAVLVLATPVFAAISYNWDAFLFKNGGIRAAYNQGLGQSVEKSLAWNGVKLTVHTAVVDDNRMALLFSVSAPRMKSGGLAQFGEMSLRTVDGQNVEGRQRLMWDGDNNVWRGTFEAQWTPETTEADVQFLAQNLRLYSAAERQLAFQPSNSEMQSFDINQDGIQRIAIQPFVQGDKVMLVSHVFFSDPSVQTWPAIGIYKGNSPVSEAAHGFYGKPGEQGEYTVQQFFKMGDLADSSLAYKLLYTKKDQEADNEWSLDLHLNKEQMKSGTQAHELDVPIESGAGKMTLKQMIVTPTQVRLRAFHEKNQPLIFKKHHLEINGREIPNGNTYQPQGPEETDFYFDVPPDVRITEHTPIALVMNYEVVEHKDNKTPIVLKDISKERKTLTTQVGGYSVQWTYYSQDGSLYVQSESADPRFGGVNQTYMLRGGESIPGRPVTTNFTGDGNNQNLDEYKDYQDTSAEIYMYSYFTDNPEKGLRVELNK</sequence>
<keyword evidence="1" id="KW-0472">Membrane</keyword>
<keyword evidence="1" id="KW-1133">Transmembrane helix</keyword>
<reference evidence="3 4" key="1">
    <citation type="submission" date="2017-07" db="EMBL/GenBank/DDBJ databases">
        <title>Genome sequencing and assembly of Paenibacillus rigui.</title>
        <authorList>
            <person name="Mayilraj S."/>
        </authorList>
    </citation>
    <scope>NUCLEOTIDE SEQUENCE [LARGE SCALE GENOMIC DNA]</scope>
    <source>
        <strain evidence="3 4">JCM 16352</strain>
    </source>
</reference>
<proteinExistence type="predicted"/>
<keyword evidence="4" id="KW-1185">Reference proteome</keyword>
<protein>
    <submittedName>
        <fullName evidence="3">RNA polymerase subunit sigma</fullName>
    </submittedName>
</protein>
<dbReference type="AlphaFoldDB" id="A0A229UQI1"/>
<evidence type="ECO:0000256" key="1">
    <source>
        <dbReference type="SAM" id="Phobius"/>
    </source>
</evidence>